<organism evidence="3 4">
    <name type="scientific">Geobacter argillaceus</name>
    <dbReference type="NCBI Taxonomy" id="345631"/>
    <lineage>
        <taxon>Bacteria</taxon>
        <taxon>Pseudomonadati</taxon>
        <taxon>Thermodesulfobacteriota</taxon>
        <taxon>Desulfuromonadia</taxon>
        <taxon>Geobacterales</taxon>
        <taxon>Geobacteraceae</taxon>
        <taxon>Geobacter</taxon>
    </lineage>
</organism>
<dbReference type="InterPro" id="IPR009078">
    <property type="entry name" value="Ferritin-like_SF"/>
</dbReference>
<evidence type="ECO:0000256" key="1">
    <source>
        <dbReference type="SAM" id="Coils"/>
    </source>
</evidence>
<dbReference type="InterPro" id="IPR007029">
    <property type="entry name" value="YHS_dom"/>
</dbReference>
<keyword evidence="1" id="KW-0175">Coiled coil</keyword>
<gene>
    <name evidence="3" type="ORF">JN12_01552</name>
</gene>
<name>A0A562VPP7_9BACT</name>
<comment type="caution">
    <text evidence="3">The sequence shown here is derived from an EMBL/GenBank/DDBJ whole genome shotgun (WGS) entry which is preliminary data.</text>
</comment>
<dbReference type="InterPro" id="IPR011017">
    <property type="entry name" value="TRASH_dom"/>
</dbReference>
<dbReference type="AlphaFoldDB" id="A0A562VPP7"/>
<dbReference type="Pfam" id="PF04945">
    <property type="entry name" value="YHS"/>
    <property type="match status" value="1"/>
</dbReference>
<accession>A0A562VPP7</accession>
<evidence type="ECO:0000313" key="3">
    <source>
        <dbReference type="EMBL" id="TWJ19751.1"/>
    </source>
</evidence>
<dbReference type="EMBL" id="VLLN01000007">
    <property type="protein sequence ID" value="TWJ19751.1"/>
    <property type="molecule type" value="Genomic_DNA"/>
</dbReference>
<protein>
    <submittedName>
        <fullName evidence="3">YHS domain-containing protein</fullName>
    </submittedName>
</protein>
<evidence type="ECO:0000259" key="2">
    <source>
        <dbReference type="SMART" id="SM00746"/>
    </source>
</evidence>
<dbReference type="SUPFAM" id="SSF47240">
    <property type="entry name" value="Ferritin-like"/>
    <property type="match status" value="1"/>
</dbReference>
<feature type="coiled-coil region" evidence="1">
    <location>
        <begin position="15"/>
        <end position="42"/>
    </location>
</feature>
<proteinExistence type="predicted"/>
<dbReference type="Proteomes" id="UP000319449">
    <property type="component" value="Unassembled WGS sequence"/>
</dbReference>
<reference evidence="3 4" key="1">
    <citation type="submission" date="2019-07" db="EMBL/GenBank/DDBJ databases">
        <title>Genomic Encyclopedia of Archaeal and Bacterial Type Strains, Phase II (KMG-II): from individual species to whole genera.</title>
        <authorList>
            <person name="Goeker M."/>
        </authorList>
    </citation>
    <scope>NUCLEOTIDE SEQUENCE [LARGE SCALE GENOMIC DNA]</scope>
    <source>
        <strain evidence="3 4">ATCC BAA-1139</strain>
    </source>
</reference>
<feature type="domain" description="TRASH" evidence="2">
    <location>
        <begin position="174"/>
        <end position="212"/>
    </location>
</feature>
<evidence type="ECO:0000313" key="4">
    <source>
        <dbReference type="Proteomes" id="UP000319449"/>
    </source>
</evidence>
<dbReference type="SMART" id="SM00746">
    <property type="entry name" value="TRASH"/>
    <property type="match status" value="1"/>
</dbReference>
<sequence length="213" mass="24902">METATTLTKRILNRIEQHRHDLADKQQQLDGKMKELLEQRERLAGVAKNKIETIIFPRMQELAHQFDNVRVEILHTDSDYYCVCEFSHTPRFPATVRLDIALLPGRNETFTARYDLNILPVLMEYNRNVEATFPFEGADEEFAGWVEDRILDFVDTYLRLETHPFYQKDNTVIDIVCGMHIPSTSATSTAERHGRLFYFCSEHCREAFIKGNE</sequence>
<dbReference type="OrthoDB" id="9809270at2"/>
<keyword evidence="4" id="KW-1185">Reference proteome</keyword>
<dbReference type="RefSeq" id="WP_145020756.1">
    <property type="nucleotide sequence ID" value="NZ_VLLN01000007.1"/>
</dbReference>